<dbReference type="InterPro" id="IPR019490">
    <property type="entry name" value="Glu6P/Mann6P_isomerase_C"/>
</dbReference>
<dbReference type="Pfam" id="PF10432">
    <property type="entry name" value="bact-PGI_C"/>
    <property type="match status" value="1"/>
</dbReference>
<reference evidence="4" key="2">
    <citation type="submission" date="2022-05" db="EMBL/GenBank/DDBJ databases">
        <authorList>
            <person name="Kim J.-S."/>
            <person name="Lee K."/>
            <person name="Suh M."/>
            <person name="Eom M."/>
            <person name="Kim J.-S."/>
            <person name="Kim D.-S."/>
            <person name="Ko S.-H."/>
            <person name="Shin Y."/>
            <person name="Lee J.-S."/>
        </authorList>
    </citation>
    <scope>NUCLEOTIDE SEQUENCE</scope>
    <source>
        <strain evidence="4">N237</strain>
    </source>
</reference>
<evidence type="ECO:0000256" key="1">
    <source>
        <dbReference type="ARBA" id="ARBA00010523"/>
    </source>
</evidence>
<gene>
    <name evidence="4" type="ORF">M6D93_14665</name>
</gene>
<reference evidence="4" key="1">
    <citation type="journal article" date="2018" name="Int. J. Syst. Evol. Microbiol.">
        <title>Jatrophihabitans telluris sp. nov., isolated from sediment soil of lava forest wetlands and the emended description of the genus Jatrophihabitans.</title>
        <authorList>
            <person name="Lee K.C."/>
            <person name="Suh M.K."/>
            <person name="Eom M.K."/>
            <person name="Kim K.K."/>
            <person name="Kim J.S."/>
            <person name="Kim D.S."/>
            <person name="Ko S.H."/>
            <person name="Shin Y.K."/>
            <person name="Lee J.S."/>
        </authorList>
    </citation>
    <scope>NUCLEOTIDE SEQUENCE</scope>
    <source>
        <strain evidence="4">N237</strain>
    </source>
</reference>
<evidence type="ECO:0000259" key="3">
    <source>
        <dbReference type="Pfam" id="PF10432"/>
    </source>
</evidence>
<evidence type="ECO:0000313" key="5">
    <source>
        <dbReference type="Proteomes" id="UP001056336"/>
    </source>
</evidence>
<dbReference type="SUPFAM" id="SSF53697">
    <property type="entry name" value="SIS domain"/>
    <property type="match status" value="1"/>
</dbReference>
<evidence type="ECO:0000256" key="2">
    <source>
        <dbReference type="ARBA" id="ARBA00023235"/>
    </source>
</evidence>
<dbReference type="Proteomes" id="UP001056336">
    <property type="component" value="Chromosome"/>
</dbReference>
<dbReference type="EMBL" id="CP097332">
    <property type="protein sequence ID" value="UQX87535.1"/>
    <property type="molecule type" value="Genomic_DNA"/>
</dbReference>
<evidence type="ECO:0000313" key="4">
    <source>
        <dbReference type="EMBL" id="UQX87535.1"/>
    </source>
</evidence>
<dbReference type="Gene3D" id="3.40.50.10490">
    <property type="entry name" value="Glucose-6-phosphate isomerase like protein, domain 1"/>
    <property type="match status" value="1"/>
</dbReference>
<feature type="domain" description="Bifunctional glucose-6-phosphate/mannose-6-phosphate isomerase C-terminal" evidence="3">
    <location>
        <begin position="206"/>
        <end position="367"/>
    </location>
</feature>
<dbReference type="InterPro" id="IPR046348">
    <property type="entry name" value="SIS_dom_sf"/>
</dbReference>
<comment type="similarity">
    <text evidence="1">Belongs to the PGI/PMI family.</text>
</comment>
<name>A0ABY4QVL1_9ACTN</name>
<proteinExistence type="inferred from homology"/>
<organism evidence="4 5">
    <name type="scientific">Jatrophihabitans telluris</name>
    <dbReference type="NCBI Taxonomy" id="2038343"/>
    <lineage>
        <taxon>Bacteria</taxon>
        <taxon>Bacillati</taxon>
        <taxon>Actinomycetota</taxon>
        <taxon>Actinomycetes</taxon>
        <taxon>Jatrophihabitantales</taxon>
        <taxon>Jatrophihabitantaceae</taxon>
        <taxon>Jatrophihabitans</taxon>
    </lineage>
</organism>
<dbReference type="RefSeq" id="WP_249770149.1">
    <property type="nucleotide sequence ID" value="NZ_CP097332.1"/>
</dbReference>
<accession>A0ABY4QVL1</accession>
<keyword evidence="5" id="KW-1185">Reference proteome</keyword>
<sequence length="376" mass="38931">MPAFDPEVLENPETLQQIDRSALLRALAGAGAHVRRALATVAEMELQRLAGFTPRALLVATDAHVPYLSNLLTVLAGDQVPVVDWREPALPRWAGPADALVVCSADGRHPRLAELTEQADRRGLSVAAVAPAGTPVSVSAARHPLADIGYLTDSPRRALWWALATPVLLALEAMNLTSVSGELIEVADALDAVAEANRPDSSAFTGPAKMLATDLAEAVPVVAGAGRGATVAARRVAGAIQLIGGSTAMAASLPDDVARVGSLLEFASAESDFFADRVTDTRALPRLVLIGDDEPFAAELSPTRDPLSGEAARRAGRALAELATSRGIGCSRIDVPDADALVRFAAAAAVGDFAASYLALGRGIDPAAPRLGELPH</sequence>
<protein>
    <recommendedName>
        <fullName evidence="3">Bifunctional glucose-6-phosphate/mannose-6-phosphate isomerase C-terminal domain-containing protein</fullName>
    </recommendedName>
</protein>
<keyword evidence="2" id="KW-0413">Isomerase</keyword>